<reference evidence="1 2" key="1">
    <citation type="journal article" date="2012" name="J. Bacteriol.">
        <title>Genome sequences for six rhodanobacter strains, isolated from soils and the terrestrial subsurface, with variable denitrification capabilities.</title>
        <authorList>
            <person name="Kostka J.E."/>
            <person name="Green S.J."/>
            <person name="Rishishwar L."/>
            <person name="Prakash O."/>
            <person name="Katz L.S."/>
            <person name="Marino-Ramirez L."/>
            <person name="Jordan I.K."/>
            <person name="Munk C."/>
            <person name="Ivanova N."/>
            <person name="Mikhailova N."/>
            <person name="Watson D.B."/>
            <person name="Brown S.D."/>
            <person name="Palumbo A.V."/>
            <person name="Brooks S.C."/>
        </authorList>
    </citation>
    <scope>NUCLEOTIDE SEQUENCE [LARGE SCALE GENOMIC DNA]</scope>
    <source>
        <strain evidence="1 2">B39</strain>
    </source>
</reference>
<evidence type="ECO:0000313" key="2">
    <source>
        <dbReference type="Proteomes" id="UP000003226"/>
    </source>
</evidence>
<evidence type="ECO:0000313" key="1">
    <source>
        <dbReference type="EMBL" id="EIL92209.1"/>
    </source>
</evidence>
<name>I4VYB8_9GAMM</name>
<organism evidence="1 2">
    <name type="scientific">Rhodanobacter spathiphylli B39</name>
    <dbReference type="NCBI Taxonomy" id="1163407"/>
    <lineage>
        <taxon>Bacteria</taxon>
        <taxon>Pseudomonadati</taxon>
        <taxon>Pseudomonadota</taxon>
        <taxon>Gammaproteobacteria</taxon>
        <taxon>Lysobacterales</taxon>
        <taxon>Rhodanobacteraceae</taxon>
        <taxon>Rhodanobacter</taxon>
    </lineage>
</organism>
<dbReference type="Proteomes" id="UP000003226">
    <property type="component" value="Unassembled WGS sequence"/>
</dbReference>
<dbReference type="AlphaFoldDB" id="I4VYB8"/>
<accession>I4VYB8</accession>
<dbReference type="EMBL" id="AJXT01000035">
    <property type="protein sequence ID" value="EIL92209.1"/>
    <property type="molecule type" value="Genomic_DNA"/>
</dbReference>
<comment type="caution">
    <text evidence="1">The sequence shown here is derived from an EMBL/GenBank/DDBJ whole genome shotgun (WGS) entry which is preliminary data.</text>
</comment>
<protein>
    <submittedName>
        <fullName evidence="1">Uncharacterized protein</fullName>
    </submittedName>
</protein>
<gene>
    <name evidence="1" type="ORF">UU7_11659</name>
</gene>
<sequence>MIRNLVGLGFAQDAVCPRIRPQDRVAMSALGTNDGCLCPGEKDESMYFPVPDEGRLDASISGADLNDPGHRPHAFGNLASTVVSTALAGKYHLVSIFLASLGLCCFGAGDRASSILKCTTPSGRAAQVR</sequence>
<keyword evidence="2" id="KW-1185">Reference proteome</keyword>
<proteinExistence type="predicted"/>